<reference evidence="2 3" key="2">
    <citation type="journal article" date="2002" name="Nature">
        <title>Complete genome sequence of the model actinomycete Streptomyces coelicolor A3(2).</title>
        <authorList>
            <person name="Bentley S.D."/>
            <person name="Chater K.F."/>
            <person name="Cerdeno-Tarraga A.M."/>
            <person name="Challis G.L."/>
            <person name="Thomson N.R."/>
            <person name="James K.D."/>
            <person name="Harris D.E."/>
            <person name="Quail M.A."/>
            <person name="Kieser H."/>
            <person name="Harper D."/>
            <person name="Bateman A."/>
            <person name="Brown S."/>
            <person name="Chandra G."/>
            <person name="Chen C.W."/>
            <person name="Collins M."/>
            <person name="Cronin A."/>
            <person name="Fraser A."/>
            <person name="Goble A."/>
            <person name="Hidalgo J."/>
            <person name="Hornsby T."/>
            <person name="Howarth S."/>
            <person name="Huang C.H."/>
            <person name="Kieser T."/>
            <person name="Larke L."/>
            <person name="Murphy L."/>
            <person name="Oliver K."/>
            <person name="O'Neil S."/>
            <person name="Rabbinowitsch E."/>
            <person name="Rajandream M.A."/>
            <person name="Rutherford K."/>
            <person name="Rutter S."/>
            <person name="Seeger K."/>
            <person name="Saunders D."/>
            <person name="Sharp S."/>
            <person name="Squares R."/>
            <person name="Squares S."/>
            <person name="Taylor K."/>
            <person name="Warren T."/>
            <person name="Wietzorrek A."/>
            <person name="Woodward J."/>
            <person name="Barrell B.G."/>
            <person name="Parkhill J."/>
            <person name="Hopwood D.A."/>
        </authorList>
    </citation>
    <scope>NUCLEOTIDE SEQUENCE [LARGE SCALE GENOMIC DNA]</scope>
    <source>
        <strain evidence="3">ATCC BAA-471 / A3(2) / M145</strain>
    </source>
</reference>
<feature type="region of interest" description="Disordered" evidence="1">
    <location>
        <begin position="229"/>
        <end position="267"/>
    </location>
</feature>
<reference evidence="2 3" key="1">
    <citation type="journal article" date="1996" name="Mol. Microbiol.">
        <title>A set of ordered cosmids and a detailed genetic and physical map for the 8 Mb Streptomyces coelicolor A3(2) chromosome.</title>
        <authorList>
            <person name="Redenbach M."/>
            <person name="Kieser H.M."/>
            <person name="Denapaite D."/>
            <person name="Eichner A."/>
            <person name="Cullum J."/>
            <person name="Kinashi H."/>
            <person name="Hopwood D.A."/>
        </authorList>
    </citation>
    <scope>NUCLEOTIDE SEQUENCE [LARGE SCALE GENOMIC DNA]</scope>
    <source>
        <strain evidence="3">ATCC BAA-471 / A3(2) / M145</strain>
    </source>
</reference>
<dbReference type="STRING" id="100226.gene:17760603"/>
<dbReference type="PaxDb" id="100226-SCO2991"/>
<organism evidence="2 3">
    <name type="scientific">Streptomyces coelicolor (strain ATCC BAA-471 / A3(2) / M145)</name>
    <dbReference type="NCBI Taxonomy" id="100226"/>
    <lineage>
        <taxon>Bacteria</taxon>
        <taxon>Bacillati</taxon>
        <taxon>Actinomycetota</taxon>
        <taxon>Actinomycetes</taxon>
        <taxon>Kitasatosporales</taxon>
        <taxon>Streptomycetaceae</taxon>
        <taxon>Streptomyces</taxon>
        <taxon>Streptomyces albidoflavus group</taxon>
    </lineage>
</organism>
<dbReference type="EMBL" id="AL645882">
    <property type="protein sequence ID" value="CAB87341.1"/>
    <property type="molecule type" value="Genomic_DNA"/>
</dbReference>
<dbReference type="Proteomes" id="UP000001973">
    <property type="component" value="Chromosome"/>
</dbReference>
<accession>Q9L044</accession>
<name>Q9L044_STRCO</name>
<protein>
    <submittedName>
        <fullName evidence="2">Uncharacterized protein</fullName>
    </submittedName>
</protein>
<keyword evidence="3" id="KW-1185">Reference proteome</keyword>
<dbReference type="InParanoid" id="Q9L044"/>
<proteinExistence type="predicted"/>
<dbReference type="AlphaFoldDB" id="Q9L044"/>
<dbReference type="KEGG" id="sco:SCO2991"/>
<dbReference type="eggNOG" id="ENOG5032XUD">
    <property type="taxonomic scope" value="Bacteria"/>
</dbReference>
<evidence type="ECO:0000256" key="1">
    <source>
        <dbReference type="SAM" id="MobiDB-lite"/>
    </source>
</evidence>
<evidence type="ECO:0000313" key="2">
    <source>
        <dbReference type="EMBL" id="CAB87341.1"/>
    </source>
</evidence>
<gene>
    <name evidence="2" type="ordered locus">SCO2991</name>
    <name evidence="2" type="ORF">SCE50.19c</name>
</gene>
<dbReference type="PATRIC" id="fig|100226.15.peg.3050"/>
<sequence>MGGMAVTDRPSISTLTLEHRIPQDWTADPWAEVRPLIDGVDVLGEVHPEGMAPSCRGWRGPGESWPLAVTAVPRRVLISEPTCTVGCCGGLYVTMRREGGRVIWDAWENTSDINAVPTEVHFDAAQYEAELARAAADRGWEEPVDTVARLLEQILVDSGGFERWSCVLTGVRPRREEPDEPEELALPEGVDVEFSASPAPGTPACSYRYELPLVPDRSPREQARRLAARILADDPRRSAERGDQRVASDPSPRCVPVPRTGGGRLAP</sequence>
<dbReference type="EMBL" id="AL939114">
    <property type="protein sequence ID" value="CAB87341.1"/>
    <property type="molecule type" value="Genomic_DNA"/>
</dbReference>
<feature type="compositionally biased region" description="Basic and acidic residues" evidence="1">
    <location>
        <begin position="231"/>
        <end position="246"/>
    </location>
</feature>
<dbReference type="OrthoDB" id="3369278at2"/>
<dbReference type="HOGENOM" id="CLU_1165276_0_0_11"/>
<evidence type="ECO:0000313" key="3">
    <source>
        <dbReference type="Proteomes" id="UP000001973"/>
    </source>
</evidence>